<reference evidence="1" key="1">
    <citation type="submission" date="2021-06" db="EMBL/GenBank/DDBJ databases">
        <title>Candida auris outbreak in lebanese hospital.</title>
        <authorList>
            <person name="Finianos M."/>
        </authorList>
    </citation>
    <scope>NUCLEOTIDE SEQUENCE</scope>
    <source>
        <strain evidence="1">CA7LBN</strain>
    </source>
</reference>
<dbReference type="AlphaFoldDB" id="A0A8F3AHR2"/>
<gene>
    <name evidence="1" type="ORF">CA7LBN_003955</name>
</gene>
<dbReference type="Proteomes" id="UP000825438">
    <property type="component" value="Chromosome V"/>
</dbReference>
<name>A0A8F3AHR2_CANAR</name>
<evidence type="ECO:0000313" key="1">
    <source>
        <dbReference type="EMBL" id="QWW25073.1"/>
    </source>
</evidence>
<proteinExistence type="predicted"/>
<dbReference type="EMBL" id="CP076753">
    <property type="protein sequence ID" value="QWW25073.1"/>
    <property type="molecule type" value="Genomic_DNA"/>
</dbReference>
<sequence>MMKVPSEEDVAVEFLQRGSTASGAAAAASAAAVVDALVVAIDAATSLEPKCTTPCPIQQERRCNFTRFFIMQFSTVAAASALAATVAAGYSNATTVTTDVTVTGYTTYCPEPTVITITKCEEVCKPTEITVTEATTLTVTEPCVVPTTYTTAYHTTTSTVPCEECEHKPTTVAGESTKPAESTTAAVSSYEGAAAKNVAGAVAGVAAVAAALF</sequence>
<protein>
    <submittedName>
        <fullName evidence="1">Uncharacterized protein</fullName>
    </submittedName>
</protein>
<organism evidence="1">
    <name type="scientific">Candidozyma auris</name>
    <name type="common">Yeast</name>
    <name type="synonym">Candida auris</name>
    <dbReference type="NCBI Taxonomy" id="498019"/>
    <lineage>
        <taxon>Eukaryota</taxon>
        <taxon>Fungi</taxon>
        <taxon>Dikarya</taxon>
        <taxon>Ascomycota</taxon>
        <taxon>Saccharomycotina</taxon>
        <taxon>Pichiomycetes</taxon>
        <taxon>Metschnikowiaceae</taxon>
        <taxon>Candidozyma</taxon>
    </lineage>
</organism>
<accession>A0A8F3AHR2</accession>